<dbReference type="OrthoDB" id="21607at2759"/>
<gene>
    <name evidence="6" type="ORF">OXX778_LOCUS11725</name>
</gene>
<dbReference type="PANTHER" id="PTHR23167:SF69">
    <property type="entry name" value="FI18193P1"/>
    <property type="match status" value="1"/>
</dbReference>
<keyword evidence="2 3" id="KW-0175">Coiled coil</keyword>
<dbReference type="Proteomes" id="UP000663879">
    <property type="component" value="Unassembled WGS sequence"/>
</dbReference>
<evidence type="ECO:0000256" key="2">
    <source>
        <dbReference type="ARBA" id="ARBA00023054"/>
    </source>
</evidence>
<comment type="caution">
    <text evidence="6">The sequence shown here is derived from an EMBL/GenBank/DDBJ whole genome shotgun (WGS) entry which is preliminary data.</text>
</comment>
<dbReference type="PANTHER" id="PTHR23167">
    <property type="entry name" value="CALPONIN HOMOLOGY DOMAIN-CONTAINING PROTEIN DDB_G0272472-RELATED"/>
    <property type="match status" value="1"/>
</dbReference>
<reference evidence="6" key="1">
    <citation type="submission" date="2021-02" db="EMBL/GenBank/DDBJ databases">
        <authorList>
            <person name="Nowell W R."/>
        </authorList>
    </citation>
    <scope>NUCLEOTIDE SEQUENCE</scope>
    <source>
        <strain evidence="6">Ploen Becks lab</strain>
    </source>
</reference>
<protein>
    <recommendedName>
        <fullName evidence="5">Calponin-homology (CH) domain-containing protein</fullName>
    </recommendedName>
</protein>
<sequence>MLKIIKKAISGNNSTNHASSSQSASNENSPVQNNAYQNNAMDSNSFLDNQFQNPSQNNQINGMNYNIATYNSTSFNPNTMRKAGKSGHSENGTFNMTENIQTHPQSRSLSIAHRNNGYNNSPVTCLPQGNMNFSNTPQPSPSPHLTHNIPLANRQFYSQNQSVIPIKKPSTTTNPDIEYFEQQSKLSQQKYQELENQFKNQTDQIKDLKGTIQSLNDMNHKFYDEIQHLKERNLEQRKQIESFNKLFQDCKQDSERKLSQMRQELEQSVKRELEFKKMIQQIQDSKNQEINGLKEKLERAKMTENHLNNEIEKKKAEIQIKTEKIELLEKNIQETEKNFNLFQETSISEKKNFELNIENLKHEIDVLNRKADEEKKILSETSTLEKNEQKKHLDELEQKLEQIIKEKAEITCQYAQIFDRNKELNEILKTNDENNEKKLKDSMSQSEIYKTKCANLEKELNDLRDGHAREKEEWKKFQADLQTAVRVANDFMNEAEEKYNKIRDELLNTKEMNSLSLEDKLKPLVDNNPRPNGEKKILTQNEIEIVHKSKSNKNLMEPIESNNFQTNTDTDDAKILSFNQINNGQYSFQKRVSATSNDLSPSLLNSNNDSLGSLIKQYGVSRRNALMKWCQERLYDYEIEIKNFSTSWGDGLAFCALLHSFLPQKIDYENLKKEKNVRKRLTTAFSLAESIGIEQKLNINDILSQDRPDWNEIMNYVALIYAHFTKNNQTNDEIKRPSFGKIFDSPKSDKSFTNVTLTMSNSSSNITNNK</sequence>
<dbReference type="EMBL" id="CAJNOC010002026">
    <property type="protein sequence ID" value="CAF0907537.1"/>
    <property type="molecule type" value="Genomic_DNA"/>
</dbReference>
<comment type="similarity">
    <text evidence="1">Belongs to the cytospin-A family.</text>
</comment>
<dbReference type="InterPro" id="IPR001715">
    <property type="entry name" value="CH_dom"/>
</dbReference>
<dbReference type="Gene3D" id="1.10.418.10">
    <property type="entry name" value="Calponin-like domain"/>
    <property type="match status" value="1"/>
</dbReference>
<dbReference type="PROSITE" id="PS50021">
    <property type="entry name" value="CH"/>
    <property type="match status" value="1"/>
</dbReference>
<keyword evidence="7" id="KW-1185">Reference proteome</keyword>
<organism evidence="6 7">
    <name type="scientific">Brachionus calyciflorus</name>
    <dbReference type="NCBI Taxonomy" id="104777"/>
    <lineage>
        <taxon>Eukaryota</taxon>
        <taxon>Metazoa</taxon>
        <taxon>Spiralia</taxon>
        <taxon>Gnathifera</taxon>
        <taxon>Rotifera</taxon>
        <taxon>Eurotatoria</taxon>
        <taxon>Monogononta</taxon>
        <taxon>Pseudotrocha</taxon>
        <taxon>Ploima</taxon>
        <taxon>Brachionidae</taxon>
        <taxon>Brachionus</taxon>
    </lineage>
</organism>
<dbReference type="SMART" id="SM00033">
    <property type="entry name" value="CH"/>
    <property type="match status" value="1"/>
</dbReference>
<feature type="compositionally biased region" description="Polar residues" evidence="4">
    <location>
        <begin position="30"/>
        <end position="62"/>
    </location>
</feature>
<dbReference type="SUPFAM" id="SSF47576">
    <property type="entry name" value="Calponin-homology domain, CH-domain"/>
    <property type="match status" value="1"/>
</dbReference>
<feature type="coiled-coil region" evidence="3">
    <location>
        <begin position="439"/>
        <end position="512"/>
    </location>
</feature>
<evidence type="ECO:0000259" key="5">
    <source>
        <dbReference type="PROSITE" id="PS50021"/>
    </source>
</evidence>
<proteinExistence type="inferred from homology"/>
<feature type="domain" description="Calponin-homology (CH)" evidence="5">
    <location>
        <begin position="620"/>
        <end position="725"/>
    </location>
</feature>
<evidence type="ECO:0000256" key="4">
    <source>
        <dbReference type="SAM" id="MobiDB-lite"/>
    </source>
</evidence>
<evidence type="ECO:0000313" key="6">
    <source>
        <dbReference type="EMBL" id="CAF0907537.1"/>
    </source>
</evidence>
<accession>A0A814A5A4</accession>
<dbReference type="AlphaFoldDB" id="A0A814A5A4"/>
<dbReference type="InterPro" id="IPR036872">
    <property type="entry name" value="CH_dom_sf"/>
</dbReference>
<dbReference type="FunFam" id="1.10.418.10:FF:000020">
    <property type="entry name" value="Cytospin-A isoform 1"/>
    <property type="match status" value="1"/>
</dbReference>
<feature type="region of interest" description="Disordered" evidence="4">
    <location>
        <begin position="9"/>
        <end position="62"/>
    </location>
</feature>
<feature type="compositionally biased region" description="Low complexity" evidence="4">
    <location>
        <begin position="12"/>
        <end position="29"/>
    </location>
</feature>
<feature type="coiled-coil region" evidence="3">
    <location>
        <begin position="177"/>
        <end position="413"/>
    </location>
</feature>
<dbReference type="Pfam" id="PF00307">
    <property type="entry name" value="CH"/>
    <property type="match status" value="1"/>
</dbReference>
<evidence type="ECO:0000256" key="3">
    <source>
        <dbReference type="SAM" id="Coils"/>
    </source>
</evidence>
<evidence type="ECO:0000313" key="7">
    <source>
        <dbReference type="Proteomes" id="UP000663879"/>
    </source>
</evidence>
<dbReference type="InterPro" id="IPR050540">
    <property type="entry name" value="F-actin_Monoox_Mical"/>
</dbReference>
<name>A0A814A5A4_9BILA</name>
<evidence type="ECO:0000256" key="1">
    <source>
        <dbReference type="ARBA" id="ARBA00009452"/>
    </source>
</evidence>